<comment type="caution">
    <text evidence="4">The sequence shown here is derived from an EMBL/GenBank/DDBJ whole genome shotgun (WGS) entry which is preliminary data.</text>
</comment>
<evidence type="ECO:0000313" key="5">
    <source>
        <dbReference type="Proteomes" id="UP000094669"/>
    </source>
</evidence>
<keyword evidence="1" id="KW-0472">Membrane</keyword>
<keyword evidence="5" id="KW-1185">Reference proteome</keyword>
<feature type="domain" description="DUF7088" evidence="3">
    <location>
        <begin position="45"/>
        <end position="147"/>
    </location>
</feature>
<evidence type="ECO:0000259" key="2">
    <source>
        <dbReference type="Pfam" id="PF09822"/>
    </source>
</evidence>
<dbReference type="RefSeq" id="WP_010419016.1">
    <property type="nucleotide sequence ID" value="NZ_MCRM02000010.1"/>
</dbReference>
<reference evidence="4" key="1">
    <citation type="submission" date="2018-01" db="EMBL/GenBank/DDBJ databases">
        <title>Genomic characterization of Leptospira inadai serogroup Lyme isolated from captured rat in Brazil and comparative analysis with human reference strain.</title>
        <authorList>
            <person name="Moreno L.Z."/>
            <person name="Loureiro A.P."/>
            <person name="Miraglia F."/>
            <person name="Kremer F.S."/>
            <person name="Eslabao M.R."/>
            <person name="Dellagostin O.A."/>
            <person name="Lilenbaum W."/>
            <person name="Moreno A.M."/>
        </authorList>
    </citation>
    <scope>NUCLEOTIDE SEQUENCE [LARGE SCALE GENOMIC DNA]</scope>
    <source>
        <strain evidence="4">M34/99</strain>
    </source>
</reference>
<feature type="transmembrane region" description="Helical" evidence="1">
    <location>
        <begin position="533"/>
        <end position="555"/>
    </location>
</feature>
<dbReference type="Pfam" id="PF23357">
    <property type="entry name" value="DUF7088"/>
    <property type="match status" value="1"/>
</dbReference>
<evidence type="ECO:0000313" key="4">
    <source>
        <dbReference type="EMBL" id="PNV74885.1"/>
    </source>
</evidence>
<protein>
    <submittedName>
        <fullName evidence="4">Gliding motility ABC transporter</fullName>
    </submittedName>
</protein>
<dbReference type="Proteomes" id="UP000094669">
    <property type="component" value="Unassembled WGS sequence"/>
</dbReference>
<keyword evidence="1" id="KW-1133">Transmembrane helix</keyword>
<accession>A0ABX4YHZ3</accession>
<feature type="domain" description="ABC-type uncharacterised transport system" evidence="2">
    <location>
        <begin position="187"/>
        <end position="501"/>
    </location>
</feature>
<dbReference type="Pfam" id="PF09822">
    <property type="entry name" value="ABC_transp_aux"/>
    <property type="match status" value="1"/>
</dbReference>
<name>A0ABX4YHZ3_9LEPT</name>
<sequence>MKDLLKPFLEISKRRWFILGNLFLFFLLTNGIVSSGNCRKDLSRSQRFELTVSTQKLLENLESILYIDAFYSSKVPGEYKARLDLTKEILIEIAAVGGKKVVLRFFDPDSSQEDALKASESGIEPQILQKSDRDSASVKQAYLGLTLTLGSETEVLPVAFFAEQIEYQILSGIRKIERKGQDSGLVLLKTNGSLSPQNPGPGSGKDTVGVFVRQVLETEIGAIPELNLESDEIPEGTSTLLWIGSGSLSQTERYRIDQFLVNGGSLILLSKSMDFRMESSGNRMGILTGEAGAGMAQTDPFAHDTNSFLEHYGIRILSNIVLDPDNSLPMGALIEVEPGVLGRYPYPAWIVASHKNNTLNGDSPFTRDQENLLLPWSSSLELIPGKQKDALGIPLIFSGSDAEIRSERVTLGEKQLRQTPIQPNGGPFVLGAIVEGPLESYFADQSLPKGVGKNGFLSRSPKDRIGRILVIGTPYLVSDILAFPDYREIFRDTNIPFLLNAIDILGGDTDLLAARSKQSLILKMSPVSPKMKVFSSLINVVGIPLFVSVYAFLHLRRRRRSRQR</sequence>
<evidence type="ECO:0000259" key="3">
    <source>
        <dbReference type="Pfam" id="PF23357"/>
    </source>
</evidence>
<gene>
    <name evidence="4" type="ORF">BES34_011485</name>
</gene>
<evidence type="ECO:0000256" key="1">
    <source>
        <dbReference type="SAM" id="Phobius"/>
    </source>
</evidence>
<dbReference type="InterPro" id="IPR019196">
    <property type="entry name" value="ABC_transp_unknown"/>
</dbReference>
<proteinExistence type="predicted"/>
<organism evidence="4 5">
    <name type="scientific">Leptospira inadai serovar Lyme</name>
    <dbReference type="NCBI Taxonomy" id="293084"/>
    <lineage>
        <taxon>Bacteria</taxon>
        <taxon>Pseudomonadati</taxon>
        <taxon>Spirochaetota</taxon>
        <taxon>Spirochaetia</taxon>
        <taxon>Leptospirales</taxon>
        <taxon>Leptospiraceae</taxon>
        <taxon>Leptospira</taxon>
    </lineage>
</organism>
<dbReference type="InterPro" id="IPR055396">
    <property type="entry name" value="DUF7088"/>
</dbReference>
<dbReference type="EMBL" id="MCRM02000010">
    <property type="protein sequence ID" value="PNV74885.1"/>
    <property type="molecule type" value="Genomic_DNA"/>
</dbReference>
<keyword evidence="1" id="KW-0812">Transmembrane</keyword>